<gene>
    <name evidence="1" type="ORF">UFOVP413_14</name>
</gene>
<sequence>MVFANSSVGQPAQFTRFLPRTYSVNVGTLSAVGAATVAEQNVTIAGLTTKDVVLRVEKPTHQAGLSCSGGRVASADTLAIQFSNPTASGITPTASEVYRVVVVQVVE</sequence>
<protein>
    <submittedName>
        <fullName evidence="1">Uncharacterized protein</fullName>
    </submittedName>
</protein>
<accession>A0A6J5MBF1</accession>
<evidence type="ECO:0000313" key="1">
    <source>
        <dbReference type="EMBL" id="CAB4141039.1"/>
    </source>
</evidence>
<organism evidence="1">
    <name type="scientific">uncultured Caudovirales phage</name>
    <dbReference type="NCBI Taxonomy" id="2100421"/>
    <lineage>
        <taxon>Viruses</taxon>
        <taxon>Duplodnaviria</taxon>
        <taxon>Heunggongvirae</taxon>
        <taxon>Uroviricota</taxon>
        <taxon>Caudoviricetes</taxon>
        <taxon>Peduoviridae</taxon>
        <taxon>Maltschvirus</taxon>
        <taxon>Maltschvirus maltsch</taxon>
    </lineage>
</organism>
<proteinExistence type="predicted"/>
<reference evidence="1" key="1">
    <citation type="submission" date="2020-04" db="EMBL/GenBank/DDBJ databases">
        <authorList>
            <person name="Chiriac C."/>
            <person name="Salcher M."/>
            <person name="Ghai R."/>
            <person name="Kavagutti S V."/>
        </authorList>
    </citation>
    <scope>NUCLEOTIDE SEQUENCE</scope>
</reference>
<name>A0A6J5MBF1_9CAUD</name>
<dbReference type="EMBL" id="LR796386">
    <property type="protein sequence ID" value="CAB4141039.1"/>
    <property type="molecule type" value="Genomic_DNA"/>
</dbReference>